<dbReference type="Pfam" id="PF13699">
    <property type="entry name" value="eCIS_core"/>
    <property type="match status" value="2"/>
</dbReference>
<feature type="region of interest" description="Disordered" evidence="2">
    <location>
        <begin position="1186"/>
        <end position="1217"/>
    </location>
</feature>
<dbReference type="InterPro" id="IPR025295">
    <property type="entry name" value="eCIS_core_dom"/>
</dbReference>
<gene>
    <name evidence="5" type="ORF">RBB77_01560</name>
</gene>
<evidence type="ECO:0000256" key="3">
    <source>
        <dbReference type="SAM" id="Phobius"/>
    </source>
</evidence>
<dbReference type="EMBL" id="CP132942">
    <property type="protein sequence ID" value="XCB33596.1"/>
    <property type="molecule type" value="Genomic_DNA"/>
</dbReference>
<keyword evidence="3" id="KW-1133">Transmembrane helix</keyword>
<feature type="region of interest" description="Disordered" evidence="2">
    <location>
        <begin position="1"/>
        <end position="21"/>
    </location>
</feature>
<feature type="region of interest" description="Disordered" evidence="2">
    <location>
        <begin position="1557"/>
        <end position="1610"/>
    </location>
</feature>
<feature type="region of interest" description="Disordered" evidence="2">
    <location>
        <begin position="982"/>
        <end position="1039"/>
    </location>
</feature>
<feature type="compositionally biased region" description="Basic and acidic residues" evidence="2">
    <location>
        <begin position="1013"/>
        <end position="1023"/>
    </location>
</feature>
<dbReference type="KEGG" id="tpsc:RBB77_01560"/>
<keyword evidence="1" id="KW-0175">Coiled coil</keyword>
<evidence type="ECO:0000259" key="4">
    <source>
        <dbReference type="Pfam" id="PF13699"/>
    </source>
</evidence>
<name>A0AAU7ZRL7_9BACT</name>
<feature type="compositionally biased region" description="Basic and acidic residues" evidence="2">
    <location>
        <begin position="1575"/>
        <end position="1593"/>
    </location>
</feature>
<keyword evidence="3" id="KW-0472">Membrane</keyword>
<feature type="domain" description="eCIS core" evidence="4">
    <location>
        <begin position="1422"/>
        <end position="1499"/>
    </location>
</feature>
<dbReference type="RefSeq" id="WP_353064434.1">
    <property type="nucleotide sequence ID" value="NZ_CP132942.1"/>
</dbReference>
<accession>A0AAU7ZRL7</accession>
<feature type="transmembrane region" description="Helical" evidence="3">
    <location>
        <begin position="527"/>
        <end position="549"/>
    </location>
</feature>
<organism evidence="5">
    <name type="scientific">Tunturiibacter psychrotolerans</name>
    <dbReference type="NCBI Taxonomy" id="3069686"/>
    <lineage>
        <taxon>Bacteria</taxon>
        <taxon>Pseudomonadati</taxon>
        <taxon>Acidobacteriota</taxon>
        <taxon>Terriglobia</taxon>
        <taxon>Terriglobales</taxon>
        <taxon>Acidobacteriaceae</taxon>
        <taxon>Tunturiibacter</taxon>
    </lineage>
</organism>
<proteinExistence type="predicted"/>
<feature type="region of interest" description="Disordered" evidence="2">
    <location>
        <begin position="262"/>
        <end position="281"/>
    </location>
</feature>
<feature type="transmembrane region" description="Helical" evidence="3">
    <location>
        <begin position="896"/>
        <end position="915"/>
    </location>
</feature>
<feature type="transmembrane region" description="Helical" evidence="3">
    <location>
        <begin position="853"/>
        <end position="876"/>
    </location>
</feature>
<reference evidence="5" key="1">
    <citation type="submission" date="2023-08" db="EMBL/GenBank/DDBJ databases">
        <authorList>
            <person name="Messyasz A."/>
            <person name="Mannisto M.K."/>
            <person name="Kerkhof L.J."/>
            <person name="Haggblom M."/>
        </authorList>
    </citation>
    <scope>NUCLEOTIDE SEQUENCE</scope>
    <source>
        <strain evidence="5">X5P6</strain>
    </source>
</reference>
<feature type="coiled-coil region" evidence="1">
    <location>
        <begin position="2177"/>
        <end position="2204"/>
    </location>
</feature>
<sequence length="2637" mass="282883">MSLAPEAVQLDHNSERKHPESAAREAMLQDTSLRPLAGAFSALGGDGSGESNAKLGPLLQRRASGEMRMLIMRCVQQGAGNHQAQHFVARLRLSSLIQRECSCGGSCSACQKKAVVEEEPTILQRQASSLGAGGGVVDASVIPADSPGQPLDSDTRAFMEPRFGSDFSDVRVHTDTRAAQSADALAADAYTSNADIFFAAGRYAPQSKEGQHLLAHELTHTVQQKEGKVPSSTRAMHAAIAIGHPRDPLEKEAEQIADHVTGNGAASSISPDRTPGVRRQSSGFWDTKLGRFVSGAGREASSVAEGLGQGLKAGLEKGKAALAEVIETYAPGVLPFLLNLKNSIADRASEGLDSLFGGLAARIRKEGFGSALLNIVSVLIGGIAPALGKLMVGACSALPAVDDYLSGLVKEFGGKAIADLKGDAARIGEFFSGLMDEYGAPAATTVRKILGGAWTNISRKVQEYWAKLLPLRTKFADAWDWFVKAISPGKITGDGFLEDLFVKAVEKWQDVKKTLQPYMKYVKQATAVLLLISLFGPMAPLIVAAHGLYTGIKSLWESHGQKLETQLRHKLVTSVLPSIVSAADRVKRTAEGLGRWLSGVVQDLAGLGKALLESIGVLPLLRLLSTAMAALSDRWNKFSAQLNTTLTAWTAKIGEACLATIRFLHPLLEFFRQTLLVTLFGPFAILDDGVWNTTKKIVTLALTVPCIREIGGLLRVPLMFAQVERMRGMMKAVWALIKNPDPVIRAIHDALAPMVNAVPGLAAMLVAANVFPEEPEHQRGVQLYLAPLLQYFRENWWDEIKKIGWTILWPWDEVGKSFPVFFASLSGAVGAVFDLEFNQAIDKGLKSLQALNGVLGAVSGWFVLASVLVGAALGALGVEFSGGATIAAGAAAGWGVGQTVGLALLAAAAATEVVIMEKAKFDLRFTNKAAGDKVRTFLANQKSYETIAGNIFSMAMMGAMVLLGALIHAAIKEVKAAVRGPEAPKIAPGETPAGEGLSDPDSTAKPGDFSPEDISRSKGDLQQKVKNPQNVKPVTDPKLAQTYDAEVKLDDDSVARRNRKTGTWCFFRNPSLCVGEVEDVNPAVDGAIEGKDPLQESPASRIRQIEERYGRVLENFDARKWRAFKEQLQKLSPAEASRQLALLEKELFNRAIQSIVNERNLTPEQVVELRKALEVNPDKIADFLDAKQPLLPDPDETPTREESGKGGAQPVETGKAGVDWSRADAVNKFGEVVINDEIAFKVKTSAGVIEVRLDLGSIGPDSLPRGIEAKNGFGADLNAGQRVAYPVLATEGGVPANPRAVAFAMRFNPNWQPGDPIPGFRIRVDYWIDGKRVGTAYPGGSAPVKAVPPVSPHPQFGPVRVIVLSRALIQRQCNCGGACESCRGLSSEVDDTTTAIQRQGSSGASAYVAEADIVPADSPGYPVDRSARSSLERQFAADLSDVRVHTDNRAQKSAQALTADAYTSGRHIYFAAGKYSPATDSGRRLLAHETAHVMQQRAGMMPTVPTSQSGCGVVIGAANDPLEVDARIAERNTPVKSPGEHEATPTRLLADSAQPLIQRAPDGGTDAGQGPPSGRDPEVGKTADDSKTGDDGSKQTPSAVPAPEPTPPEEEVAVTIDGIDVFDDEPYMTRRVERLWIVGGYNQYSGFMYHFQTSDALVGGTLEANDRIRNMMERIFDQLEKQRSDFVTEFGEASKAIARETLDHSEAEAKIEADRYGIKLEFITSQISDCMFGSCTTTTVTYSMPERTATFTGLQGAAQVLLDRRRDLDAALAEADKAITEEMGAGEGAGAEEYSNYAELNQQLGAKVKKARDAYDLMRGYVVGQYPILASFSTPEESTDELESVANRENGPDMARLLGGEIVGRLKNIDKVRAGLKDGDVNVWRLHDLVHVTAIKMGLESPSLKTRWVEQEMKDEEPSVLASIALALLNIGAILLAAPTGGASLVAVAAIDAVGVLRHLNEYMMQKALTGTAFDKAQALSQEEPSLFWLAVEVVGFALDASAAFKAVAATVEALKAAKAAGDTARVTAELENLNKVAKVYGGEQLATRVAAHLGEEATTEGQVLKALNATSTEKELLAAGTHAVQEELEAGALTGKALSGKPINISAAGRIYSCHPECEYLLEKYKDILGPEIIQGEKSALGGQYLQLEQRARSTAQRVNAARASAAAGKATPGELEDAEKAAEALEAEVAELDAKLAGKQAAEREIAVASAPETMTFEDELTGEFHEGIITDHGLEICSPRPCPIVSAQIKDAAQEIRTNFKTLEGAIAPQVESELTRMEQEAMEIDANTKALYLDRETQKLKIADWEKTNPGQKLPDDLAKTKLDLKSRAAEINGSRRNLRLRMARLPGTIPVRAAVRDAFAPRLAKLGLSEEAMERIFAKAPVGDHMKGQLLEELLNLEVAKTTKVAAKGVVTSIEESSEFIAGDRVSLGGRKFSDGLILTRRGGKLYVTSIFEAKAGSRAAKGLLETNPAAALEELSGPEFREMRSEALESLRAERPDFQQLSLDEIWEHHEVEVRTYMEKELLQGEAGQFRRDIERLVPNAGEEVTTIKVDGVPMDVIGSPRTSHLTGVTASGTSIEPATVKELQKQGLRLTPRQLAIPQARLDELAVEMEKAAKGALPAATQSSPAAAVQ</sequence>
<evidence type="ECO:0000256" key="2">
    <source>
        <dbReference type="SAM" id="MobiDB-lite"/>
    </source>
</evidence>
<keyword evidence="3" id="KW-0812">Transmembrane</keyword>
<protein>
    <submittedName>
        <fullName evidence="5">DUF4157 domain-containing protein</fullName>
    </submittedName>
</protein>
<feature type="domain" description="eCIS core" evidence="4">
    <location>
        <begin position="150"/>
        <end position="227"/>
    </location>
</feature>
<reference evidence="5" key="2">
    <citation type="journal article" date="2024" name="Environ. Microbiol.">
        <title>Genome analysis and description of Tunturibacter gen. nov. expands the diversity of Terriglobia in tundra soils.</title>
        <authorList>
            <person name="Messyasz A."/>
            <person name="Mannisto M.K."/>
            <person name="Kerkhof L.J."/>
            <person name="Haggblom M.M."/>
        </authorList>
    </citation>
    <scope>NUCLEOTIDE SEQUENCE</scope>
    <source>
        <strain evidence="5">X5P6</strain>
    </source>
</reference>
<evidence type="ECO:0000313" key="5">
    <source>
        <dbReference type="EMBL" id="XCB33596.1"/>
    </source>
</evidence>
<feature type="transmembrane region" description="Helical" evidence="3">
    <location>
        <begin position="951"/>
        <end position="971"/>
    </location>
</feature>
<evidence type="ECO:0000256" key="1">
    <source>
        <dbReference type="SAM" id="Coils"/>
    </source>
</evidence>
<feature type="compositionally biased region" description="Basic and acidic residues" evidence="2">
    <location>
        <begin position="12"/>
        <end position="21"/>
    </location>
</feature>